<dbReference type="AlphaFoldDB" id="A0A6C0KEW3"/>
<evidence type="ECO:0000313" key="1">
    <source>
        <dbReference type="EMBL" id="QHU14784.1"/>
    </source>
</evidence>
<accession>A0A6C0KEW3</accession>
<sequence length="323" mass="37149">MRLFQNFLIFILLTAIGILYKRYEAKYFPDEELDKYSLVRKYLLNESGSMTGKEILWIHTKHEINSRNWSSFGSRNSRKLNQPYKDLCVESIIRQCGDSFNVCLINDESIAKLLPEWSIQLNQLADPIKENVRQLGLAKLLHSYGGILVPDSTIMLRNIESLHKSKLAEKSMYVGELVNRNSSSVNSRFFPSHKFMGCKKNSECMKELIENLEVIISENHNDFVKFTGLIDKHINKLCMEGKCSIVCGKALGVKDKENKVILVEDLLNKSPLNLCMCSLSCIVLPDDEILKRHKYNWFVRMSHRQVLGGDFEVSKFMVLSLGK</sequence>
<reference evidence="1" key="1">
    <citation type="journal article" date="2020" name="Nature">
        <title>Giant virus diversity and host interactions through global metagenomics.</title>
        <authorList>
            <person name="Schulz F."/>
            <person name="Roux S."/>
            <person name="Paez-Espino D."/>
            <person name="Jungbluth S."/>
            <person name="Walsh D.A."/>
            <person name="Denef V.J."/>
            <person name="McMahon K.D."/>
            <person name="Konstantinidis K.T."/>
            <person name="Eloe-Fadrosh E.A."/>
            <person name="Kyrpides N.C."/>
            <person name="Woyke T."/>
        </authorList>
    </citation>
    <scope>NUCLEOTIDE SEQUENCE</scope>
    <source>
        <strain evidence="1">GVMAG-S-1102244-55</strain>
    </source>
</reference>
<name>A0A6C0KEW3_9ZZZZ</name>
<evidence type="ECO:0008006" key="2">
    <source>
        <dbReference type="Google" id="ProtNLM"/>
    </source>
</evidence>
<protein>
    <recommendedName>
        <fullName evidence="2">Nucleotide-diphospho-sugar transferase domain-containing protein</fullName>
    </recommendedName>
</protein>
<organism evidence="1">
    <name type="scientific">viral metagenome</name>
    <dbReference type="NCBI Taxonomy" id="1070528"/>
    <lineage>
        <taxon>unclassified sequences</taxon>
        <taxon>metagenomes</taxon>
        <taxon>organismal metagenomes</taxon>
    </lineage>
</organism>
<proteinExistence type="predicted"/>
<dbReference type="EMBL" id="MN740847">
    <property type="protein sequence ID" value="QHU14784.1"/>
    <property type="molecule type" value="Genomic_DNA"/>
</dbReference>